<dbReference type="EMBL" id="NXLQ01000223">
    <property type="protein sequence ID" value="RDU58708.1"/>
    <property type="molecule type" value="Genomic_DNA"/>
</dbReference>
<protein>
    <submittedName>
        <fullName evidence="1">Uncharacterized protein</fullName>
    </submittedName>
</protein>
<evidence type="ECO:0000313" key="1">
    <source>
        <dbReference type="EMBL" id="RDU58708.1"/>
    </source>
</evidence>
<accession>A0A3D8I0P0</accession>
<sequence>ERGKLIVHNVYVGQENTIDKVSFVVDRENFDENNFELSVLQYAPIFNVQKKYKEAKKALIEVRYFSFNTIQGKLEFDYEVSNLKVNIHNDTLELIPTHNLKDTRLRHYMRCAYMVFDITDDNIDKHISNITIENRAVSGL</sequence>
<proteinExistence type="predicted"/>
<feature type="non-terminal residue" evidence="1">
    <location>
        <position position="140"/>
    </location>
</feature>
<evidence type="ECO:0000313" key="2">
    <source>
        <dbReference type="Proteomes" id="UP000256379"/>
    </source>
</evidence>
<dbReference type="Proteomes" id="UP000256379">
    <property type="component" value="Unassembled WGS sequence"/>
</dbReference>
<gene>
    <name evidence="1" type="ORF">CQA53_12030</name>
</gene>
<organism evidence="1 2">
    <name type="scientific">Helicobacter didelphidarum</name>
    <dbReference type="NCBI Taxonomy" id="2040648"/>
    <lineage>
        <taxon>Bacteria</taxon>
        <taxon>Pseudomonadati</taxon>
        <taxon>Campylobacterota</taxon>
        <taxon>Epsilonproteobacteria</taxon>
        <taxon>Campylobacterales</taxon>
        <taxon>Helicobacteraceae</taxon>
        <taxon>Helicobacter</taxon>
    </lineage>
</organism>
<reference evidence="1 2" key="1">
    <citation type="submission" date="2018-04" db="EMBL/GenBank/DDBJ databases">
        <title>Novel Campyloabacter and Helicobacter Species and Strains.</title>
        <authorList>
            <person name="Mannion A.J."/>
            <person name="Shen Z."/>
            <person name="Fox J.G."/>
        </authorList>
    </citation>
    <scope>NUCLEOTIDE SEQUENCE [LARGE SCALE GENOMIC DNA]</scope>
    <source>
        <strain evidence="1 2">MIT 17-337</strain>
    </source>
</reference>
<feature type="non-terminal residue" evidence="1">
    <location>
        <position position="1"/>
    </location>
</feature>
<keyword evidence="2" id="KW-1185">Reference proteome</keyword>
<name>A0A3D8I0P0_9HELI</name>
<comment type="caution">
    <text evidence="1">The sequence shown here is derived from an EMBL/GenBank/DDBJ whole genome shotgun (WGS) entry which is preliminary data.</text>
</comment>
<dbReference type="AlphaFoldDB" id="A0A3D8I0P0"/>